<sequence>MDFDSSAKFVASLAKFLQSLCNGYVDFDKGVEVIGHIHINVDSDLGKKVDYVLNERVCKNDNSITFISNSFPAQPAEKPQPPPKKTEDSDKNDGEQDETGQMVPNSTNVGTIGSYRSATGRGSSSDGMYIPGSKRAGSPHQHRNMGSTGSPLLGKHAMSQSPRYQDSGGPSAKMGRADIHSRGESYEGDNVFQSGGDEEDYSSNYGDPSAEIDQKPVIDPDISIVKEEYMANQQSSSPYPGGNQTAGLGRGKGQSSSYSHQPMMNQGPSNYPGANISHSQSEIFSGSPLEGAGDPSTLTRAQQEELEMYYRKGTDQHLTFLVSSNLMGFVAWEDELVI</sequence>
<reference evidence="2 3" key="1">
    <citation type="journal article" date="2021" name="Elife">
        <title>Chloroplast acquisition without the gene transfer in kleptoplastic sea slugs, Plakobranchus ocellatus.</title>
        <authorList>
            <person name="Maeda T."/>
            <person name="Takahashi S."/>
            <person name="Yoshida T."/>
            <person name="Shimamura S."/>
            <person name="Takaki Y."/>
            <person name="Nagai Y."/>
            <person name="Toyoda A."/>
            <person name="Suzuki Y."/>
            <person name="Arimoto A."/>
            <person name="Ishii H."/>
            <person name="Satoh N."/>
            <person name="Nishiyama T."/>
            <person name="Hasebe M."/>
            <person name="Maruyama T."/>
            <person name="Minagawa J."/>
            <person name="Obokata J."/>
            <person name="Shigenobu S."/>
        </authorList>
    </citation>
    <scope>NUCLEOTIDE SEQUENCE [LARGE SCALE GENOMIC DNA]</scope>
</reference>
<evidence type="ECO:0000313" key="2">
    <source>
        <dbReference type="EMBL" id="GFR87661.1"/>
    </source>
</evidence>
<accession>A0AAV4GRH4</accession>
<gene>
    <name evidence="2" type="ORF">ElyMa_000752000</name>
</gene>
<organism evidence="2 3">
    <name type="scientific">Elysia marginata</name>
    <dbReference type="NCBI Taxonomy" id="1093978"/>
    <lineage>
        <taxon>Eukaryota</taxon>
        <taxon>Metazoa</taxon>
        <taxon>Spiralia</taxon>
        <taxon>Lophotrochozoa</taxon>
        <taxon>Mollusca</taxon>
        <taxon>Gastropoda</taxon>
        <taxon>Heterobranchia</taxon>
        <taxon>Euthyneura</taxon>
        <taxon>Panpulmonata</taxon>
        <taxon>Sacoglossa</taxon>
        <taxon>Placobranchoidea</taxon>
        <taxon>Plakobranchidae</taxon>
        <taxon>Elysia</taxon>
    </lineage>
</organism>
<comment type="caution">
    <text evidence="2">The sequence shown here is derived from an EMBL/GenBank/DDBJ whole genome shotgun (WGS) entry which is preliminary data.</text>
</comment>
<feature type="non-terminal residue" evidence="2">
    <location>
        <position position="338"/>
    </location>
</feature>
<dbReference type="AlphaFoldDB" id="A0AAV4GRH4"/>
<feature type="compositionally biased region" description="Polar residues" evidence="1">
    <location>
        <begin position="232"/>
        <end position="246"/>
    </location>
</feature>
<feature type="compositionally biased region" description="Polar residues" evidence="1">
    <location>
        <begin position="102"/>
        <end position="126"/>
    </location>
</feature>
<name>A0AAV4GRH4_9GAST</name>
<proteinExistence type="predicted"/>
<keyword evidence="3" id="KW-1185">Reference proteome</keyword>
<feature type="region of interest" description="Disordered" evidence="1">
    <location>
        <begin position="232"/>
        <end position="265"/>
    </location>
</feature>
<protein>
    <submittedName>
        <fullName evidence="2">Uncharacterized protein</fullName>
    </submittedName>
</protein>
<dbReference type="EMBL" id="BMAT01001530">
    <property type="protein sequence ID" value="GFR87661.1"/>
    <property type="molecule type" value="Genomic_DNA"/>
</dbReference>
<feature type="compositionally biased region" description="Basic and acidic residues" evidence="1">
    <location>
        <begin position="84"/>
        <end position="94"/>
    </location>
</feature>
<evidence type="ECO:0000256" key="1">
    <source>
        <dbReference type="SAM" id="MobiDB-lite"/>
    </source>
</evidence>
<feature type="compositionally biased region" description="Basic and acidic residues" evidence="1">
    <location>
        <begin position="175"/>
        <end position="185"/>
    </location>
</feature>
<dbReference type="Proteomes" id="UP000762676">
    <property type="component" value="Unassembled WGS sequence"/>
</dbReference>
<feature type="region of interest" description="Disordered" evidence="1">
    <location>
        <begin position="68"/>
        <end position="217"/>
    </location>
</feature>
<evidence type="ECO:0000313" key="3">
    <source>
        <dbReference type="Proteomes" id="UP000762676"/>
    </source>
</evidence>
<feature type="compositionally biased region" description="Polar residues" evidence="1">
    <location>
        <begin position="253"/>
        <end position="265"/>
    </location>
</feature>